<evidence type="ECO:0000313" key="1">
    <source>
        <dbReference type="EMBL" id="KAA6380165.1"/>
    </source>
</evidence>
<proteinExistence type="predicted"/>
<name>A0A5J4VCK1_9EUKA</name>
<protein>
    <submittedName>
        <fullName evidence="1">Uncharacterized protein</fullName>
    </submittedName>
</protein>
<comment type="caution">
    <text evidence="1">The sequence shown here is derived from an EMBL/GenBank/DDBJ whole genome shotgun (WGS) entry which is preliminary data.</text>
</comment>
<dbReference type="AlphaFoldDB" id="A0A5J4VCK1"/>
<evidence type="ECO:0000313" key="2">
    <source>
        <dbReference type="Proteomes" id="UP000324800"/>
    </source>
</evidence>
<gene>
    <name evidence="1" type="ORF">EZS28_024309</name>
</gene>
<accession>A0A5J4VCK1</accession>
<reference evidence="1 2" key="1">
    <citation type="submission" date="2019-03" db="EMBL/GenBank/DDBJ databases">
        <title>Single cell metagenomics reveals metabolic interactions within the superorganism composed of flagellate Streblomastix strix and complex community of Bacteroidetes bacteria on its surface.</title>
        <authorList>
            <person name="Treitli S.C."/>
            <person name="Kolisko M."/>
            <person name="Husnik F."/>
            <person name="Keeling P."/>
            <person name="Hampl V."/>
        </authorList>
    </citation>
    <scope>NUCLEOTIDE SEQUENCE [LARGE SCALE GENOMIC DNA]</scope>
    <source>
        <strain evidence="1">ST1C</strain>
    </source>
</reference>
<organism evidence="1 2">
    <name type="scientific">Streblomastix strix</name>
    <dbReference type="NCBI Taxonomy" id="222440"/>
    <lineage>
        <taxon>Eukaryota</taxon>
        <taxon>Metamonada</taxon>
        <taxon>Preaxostyla</taxon>
        <taxon>Oxymonadida</taxon>
        <taxon>Streblomastigidae</taxon>
        <taxon>Streblomastix</taxon>
    </lineage>
</organism>
<dbReference type="Proteomes" id="UP000324800">
    <property type="component" value="Unassembled WGS sequence"/>
</dbReference>
<sequence>MSRFSSKSEVVEVAIKQWTSSVATAIVVVNSNFESLLIYYASMLDHKERSCTNCGWNSQIDCLGVSKQMKTVAMGTIESTVIGILEFVPKQKMEVIITVEEFA</sequence>
<dbReference type="EMBL" id="SNRW01008065">
    <property type="protein sequence ID" value="KAA6380165.1"/>
    <property type="molecule type" value="Genomic_DNA"/>
</dbReference>